<dbReference type="InterPro" id="IPR037020">
    <property type="entry name" value="Hemocyanin_C_sf"/>
</dbReference>
<gene>
    <name evidence="5" type="ORF">ANN_14361</name>
</gene>
<dbReference type="InterPro" id="IPR013788">
    <property type="entry name" value="Hemocyanin/hexamerin"/>
</dbReference>
<dbReference type="PANTHER" id="PTHR11511">
    <property type="entry name" value="LARVAL STORAGE PROTEIN/PHENOLOXIDASE"/>
    <property type="match status" value="1"/>
</dbReference>
<proteinExistence type="predicted"/>
<evidence type="ECO:0000313" key="6">
    <source>
        <dbReference type="Proteomes" id="UP001148838"/>
    </source>
</evidence>
<dbReference type="InterPro" id="IPR014756">
    <property type="entry name" value="Ig_E-set"/>
</dbReference>
<keyword evidence="1" id="KW-0758">Storage protein</keyword>
<dbReference type="Gene3D" id="1.20.1370.10">
    <property type="entry name" value="Hemocyanin, N-terminal domain"/>
    <property type="match status" value="1"/>
</dbReference>
<dbReference type="InterPro" id="IPR000896">
    <property type="entry name" value="Hemocyanin/hexamerin_mid_dom"/>
</dbReference>
<feature type="domain" description="Hemocyanin middle" evidence="2">
    <location>
        <begin position="143"/>
        <end position="445"/>
    </location>
</feature>
<dbReference type="PRINTS" id="PR00187">
    <property type="entry name" value="HAEMOCYANIN"/>
</dbReference>
<dbReference type="InterPro" id="IPR005204">
    <property type="entry name" value="Hemocyanin_N"/>
</dbReference>
<dbReference type="Pfam" id="PF03723">
    <property type="entry name" value="Hemocyanin_C"/>
    <property type="match status" value="1"/>
</dbReference>
<feature type="domain" description="Hemocyanin N-terminal" evidence="3">
    <location>
        <begin position="16"/>
        <end position="137"/>
    </location>
</feature>
<dbReference type="Pfam" id="PF03722">
    <property type="entry name" value="Hemocyanin_N"/>
    <property type="match status" value="1"/>
</dbReference>
<dbReference type="SUPFAM" id="SSF81296">
    <property type="entry name" value="E set domains"/>
    <property type="match status" value="1"/>
</dbReference>
<dbReference type="InterPro" id="IPR036697">
    <property type="entry name" value="Hemocyanin_N_sf"/>
</dbReference>
<sequence>LNGVKTKSSFAADKPFLQRQRDFLRLLVRIQQPNYYSDQFELGNSYDVEGNINNYKNPQVVKQFLAIYKAGMLPRGVPYSPYYSTQRYETKLLFDLFYYANDYDTFYKTACWARDRVNEGQFLYAFSVATFQREDLNDIVLPPPYEIYPYLFVEADVIQKAYETRERDVGLTSPKTYVFPANYTVYNPEQLLNYYREDVGLNTYYAYYFYNYPTFLNETEYGLNFARRGEQFYYTRQQIYARYYLERLSWDLPDVEPYYYDRPFQTAYNPNLRYPNGQEVPVRPYEYSRQNSYDYNGNSYYYGNYYTGNNEYYTGNYYTGNYQPTYYYGYANNYDYYYPEDLLTYEKRVNDAIDYGYFFSPYQGKYPLYEDYYKGINYLGDVIEGNGETVNKRFYGSIYHYYRALAGKSVDPYNNHGLAPSALQNIYTALRDPANYQILKRVNYFFQRYKNYLPRYTYDELVYPGVKVVNVEVSKLITYFDYFDIDLDNVVNVKTPEDGQYVDYRARQTRLNHKPFTYTVDVTSDKAQDVYVRVFLGPKYDYLGREYNINDRRHYFVELDRFPYKVQAGQTTIQRNSRDSYVVTPDYPSYRTLFRKVEDAYQGRDQFYIDRSQRYCGYPERLLLPRGKKGGQAYTFYVIVTPYVQQDAHDFEPYNYKSFSYCGVGPNRKYPDDKPLGYPFDRPIYGKDFYTPNMYFKDVVIFHKKQEEVNAATTH</sequence>
<feature type="domain" description="Hemocyanin C-terminal" evidence="4">
    <location>
        <begin position="455"/>
        <end position="703"/>
    </location>
</feature>
<evidence type="ECO:0000259" key="4">
    <source>
        <dbReference type="Pfam" id="PF03723"/>
    </source>
</evidence>
<evidence type="ECO:0000259" key="2">
    <source>
        <dbReference type="Pfam" id="PF00372"/>
    </source>
</evidence>
<dbReference type="InterPro" id="IPR005203">
    <property type="entry name" value="Hemocyanin_C"/>
</dbReference>
<organism evidence="5 6">
    <name type="scientific">Periplaneta americana</name>
    <name type="common">American cockroach</name>
    <name type="synonym">Blatta americana</name>
    <dbReference type="NCBI Taxonomy" id="6978"/>
    <lineage>
        <taxon>Eukaryota</taxon>
        <taxon>Metazoa</taxon>
        <taxon>Ecdysozoa</taxon>
        <taxon>Arthropoda</taxon>
        <taxon>Hexapoda</taxon>
        <taxon>Insecta</taxon>
        <taxon>Pterygota</taxon>
        <taxon>Neoptera</taxon>
        <taxon>Polyneoptera</taxon>
        <taxon>Dictyoptera</taxon>
        <taxon>Blattodea</taxon>
        <taxon>Blattoidea</taxon>
        <taxon>Blattidae</taxon>
        <taxon>Blattinae</taxon>
        <taxon>Periplaneta</taxon>
    </lineage>
</organism>
<reference evidence="5 6" key="1">
    <citation type="journal article" date="2022" name="Allergy">
        <title>Genome assembly and annotation of Periplaneta americana reveal a comprehensive cockroach allergen profile.</title>
        <authorList>
            <person name="Wang L."/>
            <person name="Xiong Q."/>
            <person name="Saelim N."/>
            <person name="Wang L."/>
            <person name="Nong W."/>
            <person name="Wan A.T."/>
            <person name="Shi M."/>
            <person name="Liu X."/>
            <person name="Cao Q."/>
            <person name="Hui J.H.L."/>
            <person name="Sookrung N."/>
            <person name="Leung T.F."/>
            <person name="Tungtrongchitr A."/>
            <person name="Tsui S.K.W."/>
        </authorList>
    </citation>
    <scope>NUCLEOTIDE SEQUENCE [LARGE SCALE GENOMIC DNA]</scope>
    <source>
        <strain evidence="5">PWHHKU_190912</strain>
    </source>
</reference>
<dbReference type="Gene3D" id="2.60.40.1520">
    <property type="entry name" value="Hemocyanin, C-terminal domain"/>
    <property type="match status" value="1"/>
</dbReference>
<feature type="non-terminal residue" evidence="5">
    <location>
        <position position="1"/>
    </location>
</feature>
<comment type="caution">
    <text evidence="5">The sequence shown here is derived from an EMBL/GenBank/DDBJ whole genome shotgun (WGS) entry which is preliminary data.</text>
</comment>
<dbReference type="SUPFAM" id="SSF48050">
    <property type="entry name" value="Hemocyanin, N-terminal domain"/>
    <property type="match status" value="1"/>
</dbReference>
<keyword evidence="6" id="KW-1185">Reference proteome</keyword>
<dbReference type="InterPro" id="IPR008922">
    <property type="entry name" value="Di-copper_centre_dom_sf"/>
</dbReference>
<dbReference type="SUPFAM" id="SSF48056">
    <property type="entry name" value="Di-copper centre-containing domain"/>
    <property type="match status" value="1"/>
</dbReference>
<accession>A0ABQ8SW43</accession>
<dbReference type="Proteomes" id="UP001148838">
    <property type="component" value="Unassembled WGS sequence"/>
</dbReference>
<dbReference type="Gene3D" id="1.10.1280.10">
    <property type="entry name" value="Di-copper center containing domain from catechol oxidase"/>
    <property type="match status" value="1"/>
</dbReference>
<evidence type="ECO:0000313" key="5">
    <source>
        <dbReference type="EMBL" id="KAJ4438416.1"/>
    </source>
</evidence>
<evidence type="ECO:0008006" key="7">
    <source>
        <dbReference type="Google" id="ProtNLM"/>
    </source>
</evidence>
<protein>
    <recommendedName>
        <fullName evidence="7">Hexamerin</fullName>
    </recommendedName>
</protein>
<evidence type="ECO:0000259" key="3">
    <source>
        <dbReference type="Pfam" id="PF03722"/>
    </source>
</evidence>
<dbReference type="Pfam" id="PF00372">
    <property type="entry name" value="Hemocyanin_M"/>
    <property type="match status" value="1"/>
</dbReference>
<evidence type="ECO:0000256" key="1">
    <source>
        <dbReference type="ARBA" id="ARBA00022761"/>
    </source>
</evidence>
<dbReference type="PANTHER" id="PTHR11511:SF5">
    <property type="entry name" value="FAT-BODY PROTEIN 1-RELATED"/>
    <property type="match status" value="1"/>
</dbReference>
<dbReference type="EMBL" id="JAJSOF020000019">
    <property type="protein sequence ID" value="KAJ4438416.1"/>
    <property type="molecule type" value="Genomic_DNA"/>
</dbReference>
<name>A0ABQ8SW43_PERAM</name>